<evidence type="ECO:0000256" key="2">
    <source>
        <dbReference type="ARBA" id="ARBA00022692"/>
    </source>
</evidence>
<keyword evidence="4 6" id="KW-0472">Membrane</keyword>
<keyword evidence="10" id="KW-1185">Reference proteome</keyword>
<evidence type="ECO:0000256" key="3">
    <source>
        <dbReference type="ARBA" id="ARBA00022989"/>
    </source>
</evidence>
<feature type="transmembrane region" description="Helical" evidence="6">
    <location>
        <begin position="203"/>
        <end position="220"/>
    </location>
</feature>
<feature type="transmembrane region" description="Helical" evidence="6">
    <location>
        <begin position="365"/>
        <end position="389"/>
    </location>
</feature>
<feature type="transmembrane region" description="Helical" evidence="6">
    <location>
        <begin position="36"/>
        <end position="55"/>
    </location>
</feature>
<evidence type="ECO:0000256" key="1">
    <source>
        <dbReference type="ARBA" id="ARBA00004141"/>
    </source>
</evidence>
<proteinExistence type="predicted"/>
<dbReference type="PANTHER" id="PTHR37422:SF23">
    <property type="entry name" value="TEICHURONIC ACID BIOSYNTHESIS PROTEIN TUAE"/>
    <property type="match status" value="1"/>
</dbReference>
<protein>
    <submittedName>
        <fullName evidence="9">O-Antigen ligase</fullName>
    </submittedName>
</protein>
<sequence length="866" mass="92467">MAPSQRSSSRYTRLAEVALATLVVVCPLALGGAAKWVLFPLGLLSGAAALLACIGARRHGQSLRFPLLAVPLAAGAALCAVQLVPLPSGVLGLLSPEAAALREFALEPLGLGGARPVSLDPPATWRELSKHVAYLFVFLATVQVSRSRDSRRRLLAVVTFTGAAVTLVGLGHALMGVTSLFGLRSWVHAHPTLVTFFGNPNHLAGFLGLGASVGVGLALTMRPPMKALPYALAAGACGLGVVLTLSRGGIVFLVLGQGLLVLWLARRRREERRGAASARSFVPVLGLVAVLAVGAYAVAEPLWAEARSADSLEKLGQSKVSLWPMMASAAAAFPALGMGRGAFEAAFPRYQSELNPNTLTHPENAVLQLAAELGLPGLMLLVLAVWGFARLARREGLDALEVSALAGVAALALHNLFDFSLELPACAVAALVVLGTVARPRERDTADAWALPSSLVSLGASGVLTALALVALQPGASRLSDAETELAEQVRARAPVETVHARGLELIDRHPADYLLYRLVASAHAARGVEGASQTLAFVNRALYLAPLDAVSHRVAAHALLATGHRSQAFLEYRLAYEAGEKGALVGDAVRRARTVEDLVAMTPDSPDIAGALLDALSWHLNRPELALAYGAWAREHFEGRPGVTALWAREARLRLTRKELPEAEAACVQVERRAPGERDTALLRAEVLRGRGESDAALRDLEALRSRHPEDLELALILASWQMDAGLTRRARQTLQSVGGLVTDYRQRARLLSMEADGLEREGLLSRAMDRRQTVARLLPSAEAYFAVARLQESLKRYDAAARSVSEGLALLPPDAREAARAWMTRLESAERARVDSRRKELLSDPRAQELEHLLGESREPLVEP</sequence>
<keyword evidence="9" id="KW-0436">Ligase</keyword>
<evidence type="ECO:0000313" key="8">
    <source>
        <dbReference type="EMBL" id="GEN05406.1"/>
    </source>
</evidence>
<dbReference type="GO" id="GO:0016020">
    <property type="term" value="C:membrane"/>
    <property type="evidence" value="ECO:0007669"/>
    <property type="project" value="UniProtKB-SubCell"/>
</dbReference>
<feature type="domain" description="O-antigen ligase-related" evidence="7">
    <location>
        <begin position="234"/>
        <end position="382"/>
    </location>
</feature>
<accession>A0A511SU05</accession>
<gene>
    <name evidence="8" type="ORF">MFU01_04430</name>
    <name evidence="9" type="ORF">SAMN05443572_1011048</name>
</gene>
<dbReference type="Pfam" id="PF04932">
    <property type="entry name" value="Wzy_C"/>
    <property type="match status" value="1"/>
</dbReference>
<comment type="caution">
    <text evidence="8">The sequence shown here is derived from an EMBL/GenBank/DDBJ whole genome shotgun (WGS) entry which is preliminary data.</text>
</comment>
<feature type="region of interest" description="Disordered" evidence="5">
    <location>
        <begin position="836"/>
        <end position="866"/>
    </location>
</feature>
<dbReference type="AlphaFoldDB" id="A0A511SU05"/>
<dbReference type="GO" id="GO:0016874">
    <property type="term" value="F:ligase activity"/>
    <property type="evidence" value="ECO:0007669"/>
    <property type="project" value="UniProtKB-KW"/>
</dbReference>
<comment type="subcellular location">
    <subcellularLocation>
        <location evidence="1">Membrane</location>
        <topology evidence="1">Multi-pass membrane protein</topology>
    </subcellularLocation>
</comment>
<dbReference type="SUPFAM" id="SSF48452">
    <property type="entry name" value="TPR-like"/>
    <property type="match status" value="1"/>
</dbReference>
<dbReference type="Proteomes" id="UP000321514">
    <property type="component" value="Unassembled WGS sequence"/>
</dbReference>
<dbReference type="PANTHER" id="PTHR37422">
    <property type="entry name" value="TEICHURONIC ACID BIOSYNTHESIS PROTEIN TUAE"/>
    <property type="match status" value="1"/>
</dbReference>
<dbReference type="InterPro" id="IPR007016">
    <property type="entry name" value="O-antigen_ligase-rel_domated"/>
</dbReference>
<feature type="transmembrane region" description="Helical" evidence="6">
    <location>
        <begin position="12"/>
        <end position="30"/>
    </location>
</feature>
<evidence type="ECO:0000259" key="7">
    <source>
        <dbReference type="Pfam" id="PF04932"/>
    </source>
</evidence>
<reference evidence="9 10" key="1">
    <citation type="submission" date="2016-10" db="EMBL/GenBank/DDBJ databases">
        <authorList>
            <person name="Varghese N."/>
            <person name="Submissions S."/>
        </authorList>
    </citation>
    <scope>NUCLEOTIDE SEQUENCE [LARGE SCALE GENOMIC DNA]</scope>
    <source>
        <strain evidence="9 10">DSM 16525</strain>
    </source>
</reference>
<evidence type="ECO:0000256" key="6">
    <source>
        <dbReference type="SAM" id="Phobius"/>
    </source>
</evidence>
<organism evidence="8 11">
    <name type="scientific">Myxococcus fulvus</name>
    <dbReference type="NCBI Taxonomy" id="33"/>
    <lineage>
        <taxon>Bacteria</taxon>
        <taxon>Pseudomonadati</taxon>
        <taxon>Myxococcota</taxon>
        <taxon>Myxococcia</taxon>
        <taxon>Myxococcales</taxon>
        <taxon>Cystobacterineae</taxon>
        <taxon>Myxococcaceae</taxon>
        <taxon>Myxococcus</taxon>
    </lineage>
</organism>
<evidence type="ECO:0000313" key="11">
    <source>
        <dbReference type="Proteomes" id="UP000321514"/>
    </source>
</evidence>
<dbReference type="STRING" id="1334629.MFUL124B02_06185"/>
<feature type="transmembrane region" description="Helical" evidence="6">
    <location>
        <begin position="449"/>
        <end position="472"/>
    </location>
</feature>
<dbReference type="RefSeq" id="WP_143096950.1">
    <property type="nucleotide sequence ID" value="NZ_BJXR01000006.1"/>
</dbReference>
<evidence type="ECO:0000256" key="5">
    <source>
        <dbReference type="SAM" id="MobiDB-lite"/>
    </source>
</evidence>
<reference evidence="8 11" key="2">
    <citation type="submission" date="2019-07" db="EMBL/GenBank/DDBJ databases">
        <title>Whole genome shotgun sequence of Myxococcus fulvus NBRC 100333.</title>
        <authorList>
            <person name="Hosoyama A."/>
            <person name="Uohara A."/>
            <person name="Ohji S."/>
            <person name="Ichikawa N."/>
        </authorList>
    </citation>
    <scope>NUCLEOTIDE SEQUENCE [LARGE SCALE GENOMIC DNA]</scope>
    <source>
        <strain evidence="8 11">NBRC 100333</strain>
    </source>
</reference>
<dbReference type="Gene3D" id="1.25.40.10">
    <property type="entry name" value="Tetratricopeptide repeat domain"/>
    <property type="match status" value="1"/>
</dbReference>
<dbReference type="Proteomes" id="UP000183760">
    <property type="component" value="Unassembled WGS sequence"/>
</dbReference>
<feature type="transmembrane region" description="Helical" evidence="6">
    <location>
        <begin position="278"/>
        <end position="299"/>
    </location>
</feature>
<name>A0A511SU05_MYXFU</name>
<dbReference type="InterPro" id="IPR051533">
    <property type="entry name" value="WaaL-like"/>
</dbReference>
<evidence type="ECO:0000313" key="9">
    <source>
        <dbReference type="EMBL" id="SET08108.1"/>
    </source>
</evidence>
<evidence type="ECO:0000256" key="4">
    <source>
        <dbReference type="ARBA" id="ARBA00023136"/>
    </source>
</evidence>
<keyword evidence="3 6" id="KW-1133">Transmembrane helix</keyword>
<keyword evidence="2 6" id="KW-0812">Transmembrane</keyword>
<evidence type="ECO:0000313" key="10">
    <source>
        <dbReference type="Proteomes" id="UP000183760"/>
    </source>
</evidence>
<dbReference type="EMBL" id="BJXR01000006">
    <property type="protein sequence ID" value="GEN05406.1"/>
    <property type="molecule type" value="Genomic_DNA"/>
</dbReference>
<feature type="transmembrane region" description="Helical" evidence="6">
    <location>
        <begin position="227"/>
        <end position="243"/>
    </location>
</feature>
<dbReference type="OrthoDB" id="5487651at2"/>
<feature type="transmembrane region" description="Helical" evidence="6">
    <location>
        <begin position="249"/>
        <end position="266"/>
    </location>
</feature>
<dbReference type="InterPro" id="IPR011990">
    <property type="entry name" value="TPR-like_helical_dom_sf"/>
</dbReference>
<feature type="transmembrane region" description="Helical" evidence="6">
    <location>
        <begin position="157"/>
        <end position="183"/>
    </location>
</feature>
<dbReference type="EMBL" id="FOIB01000001">
    <property type="protein sequence ID" value="SET08108.1"/>
    <property type="molecule type" value="Genomic_DNA"/>
</dbReference>